<evidence type="ECO:0000256" key="11">
    <source>
        <dbReference type="ARBA" id="ARBA00034010"/>
    </source>
</evidence>
<dbReference type="InterPro" id="IPR000172">
    <property type="entry name" value="GMC_OxRdtase_N"/>
</dbReference>
<comment type="catalytic activity">
    <reaction evidence="11">
        <text>pyranose + acceptor = pyranos-2,3-diulose + reduced acceptor.</text>
        <dbReference type="EC" id="1.1.99.29"/>
    </reaction>
</comment>
<sequence>MPSSSLLSFILASIIISPALALTISQSSQLKTNTYDYVIVGGGNAGLVVANRLTEDPSVSVLVLEAGVSDEGIQNVQIPFLGPTITPHTAIDWNYTVVPQRGMDNRVYPYPRGKILGGSSSVNYLFHQFGTDEDWNRIASVSGDSGWSWTNMKKYIQKHERVVPPVDGHNTTGQFIPQNHGFKGEVSVSLPAFNQSIDPFVINATSQVPGFPFNKDTAGGDQSLLGIGWLQSSAGGGVRSSSSTSYLANANKRPNLTVLINATVRKLVQTGNGKKGTKAFRSVQFSSTPGTGKTPAGGPVVTVTARKEVILSAGSIGTTQILQLSGIGNASDLKKLSIQSTINNPNVGENLSDHTLLPNIFSVKGDNTFDHVLRDSSLVNTELNQWVTEKSGMFANNVANNFGFARVAKNATIFKNHPDPAAGPKSPHWELIFANMFFSPITSSPATGSFMTVVLVLISPTSRGSIKITSNNPFDAPAIDPNMLSTDFDIFAMVDAIKNIKRFVAAPAFKNLVEGPFGTFAQAQTDAQLEAYVRAETTTIFHPTGTASMTKSSSNNGVVNPDLTVKGADGLRIVDASVFPFVPSCHPQGPVYLLAERASDIIKAAN</sequence>
<comment type="catalytic activity">
    <reaction evidence="14">
        <text>a pyranoside + acceptor = a pyranosid-3,4-diulose + reduced acceptor.</text>
        <dbReference type="EC" id="1.1.99.29"/>
    </reaction>
</comment>
<evidence type="ECO:0000256" key="3">
    <source>
        <dbReference type="ARBA" id="ARBA00010790"/>
    </source>
</evidence>
<dbReference type="SUPFAM" id="SSF54373">
    <property type="entry name" value="FAD-linked reductases, C-terminal domain"/>
    <property type="match status" value="1"/>
</dbReference>
<comment type="caution">
    <text evidence="20">The sequence shown here is derived from an EMBL/GenBank/DDBJ whole genome shotgun (WGS) entry which is preliminary data.</text>
</comment>
<evidence type="ECO:0000256" key="10">
    <source>
        <dbReference type="ARBA" id="ARBA00033986"/>
    </source>
</evidence>
<evidence type="ECO:0000256" key="14">
    <source>
        <dbReference type="ARBA" id="ARBA00034059"/>
    </source>
</evidence>
<evidence type="ECO:0000256" key="12">
    <source>
        <dbReference type="ARBA" id="ARBA00034029"/>
    </source>
</evidence>
<evidence type="ECO:0000256" key="17">
    <source>
        <dbReference type="SAM" id="SignalP"/>
    </source>
</evidence>
<dbReference type="GO" id="GO:0033718">
    <property type="term" value="F:pyranose dehydrogenase (acceptor) activity"/>
    <property type="evidence" value="ECO:0007669"/>
    <property type="project" value="UniProtKB-EC"/>
</dbReference>
<dbReference type="PANTHER" id="PTHR11552">
    <property type="entry name" value="GLUCOSE-METHANOL-CHOLINE GMC OXIDOREDUCTASE"/>
    <property type="match status" value="1"/>
</dbReference>
<protein>
    <recommendedName>
        <fullName evidence="5">pyranose dehydrogenase (acceptor)</fullName>
        <ecNumber evidence="5">1.1.99.29</ecNumber>
    </recommendedName>
</protein>
<reference evidence="20 21" key="1">
    <citation type="journal article" date="2020" name="ISME J.">
        <title>Uncovering the hidden diversity of litter-decomposition mechanisms in mushroom-forming fungi.</title>
        <authorList>
            <person name="Floudas D."/>
            <person name="Bentzer J."/>
            <person name="Ahren D."/>
            <person name="Johansson T."/>
            <person name="Persson P."/>
            <person name="Tunlid A."/>
        </authorList>
    </citation>
    <scope>NUCLEOTIDE SEQUENCE [LARGE SCALE GENOMIC DNA]</scope>
    <source>
        <strain evidence="20 21">CBS 101986</strain>
    </source>
</reference>
<feature type="domain" description="Glucose-methanol-choline oxidoreductase N-terminal" evidence="18">
    <location>
        <begin position="35"/>
        <end position="355"/>
    </location>
</feature>
<evidence type="ECO:0000256" key="1">
    <source>
        <dbReference type="ARBA" id="ARBA00001974"/>
    </source>
</evidence>
<dbReference type="Pfam" id="PF05199">
    <property type="entry name" value="GMC_oxred_C"/>
    <property type="match status" value="1"/>
</dbReference>
<dbReference type="SUPFAM" id="SSF51905">
    <property type="entry name" value="FAD/NAD(P)-binding domain"/>
    <property type="match status" value="1"/>
</dbReference>
<dbReference type="Gene3D" id="3.30.560.10">
    <property type="entry name" value="Glucose Oxidase, domain 3"/>
    <property type="match status" value="1"/>
</dbReference>
<comment type="catalytic activity">
    <reaction evidence="12">
        <text>pyranose + acceptor = pyranos-3-ulose + reduced acceptor.</text>
        <dbReference type="EC" id="1.1.99.29"/>
    </reaction>
</comment>
<proteinExistence type="inferred from homology"/>
<evidence type="ECO:0000259" key="18">
    <source>
        <dbReference type="Pfam" id="PF00732"/>
    </source>
</evidence>
<evidence type="ECO:0000256" key="7">
    <source>
        <dbReference type="ARBA" id="ARBA00022630"/>
    </source>
</evidence>
<name>A0A8H5B6P8_9AGAR</name>
<evidence type="ECO:0000313" key="20">
    <source>
        <dbReference type="EMBL" id="KAF5316717.1"/>
    </source>
</evidence>
<evidence type="ECO:0000256" key="5">
    <source>
        <dbReference type="ARBA" id="ARBA00013177"/>
    </source>
</evidence>
<evidence type="ECO:0000259" key="19">
    <source>
        <dbReference type="Pfam" id="PF05199"/>
    </source>
</evidence>
<evidence type="ECO:0000256" key="4">
    <source>
        <dbReference type="ARBA" id="ARBA00011245"/>
    </source>
</evidence>
<evidence type="ECO:0000256" key="13">
    <source>
        <dbReference type="ARBA" id="ARBA00034050"/>
    </source>
</evidence>
<organism evidence="20 21">
    <name type="scientific">Psilocybe cf. subviscida</name>
    <dbReference type="NCBI Taxonomy" id="2480587"/>
    <lineage>
        <taxon>Eukaryota</taxon>
        <taxon>Fungi</taxon>
        <taxon>Dikarya</taxon>
        <taxon>Basidiomycota</taxon>
        <taxon>Agaricomycotina</taxon>
        <taxon>Agaricomycetes</taxon>
        <taxon>Agaricomycetidae</taxon>
        <taxon>Agaricales</taxon>
        <taxon>Agaricineae</taxon>
        <taxon>Strophariaceae</taxon>
        <taxon>Psilocybe</taxon>
    </lineage>
</organism>
<keyword evidence="7" id="KW-0285">Flavoprotein</keyword>
<dbReference type="InterPro" id="IPR007867">
    <property type="entry name" value="GMC_OxRtase_C"/>
</dbReference>
<feature type="binding site" evidence="16">
    <location>
        <position position="264"/>
    </location>
    <ligand>
        <name>FAD</name>
        <dbReference type="ChEBI" id="CHEBI:57692"/>
    </ligand>
</feature>
<gene>
    <name evidence="20" type="ORF">D9619_006567</name>
</gene>
<evidence type="ECO:0000256" key="6">
    <source>
        <dbReference type="ARBA" id="ARBA00022525"/>
    </source>
</evidence>
<dbReference type="GO" id="GO:0050660">
    <property type="term" value="F:flavin adenine dinucleotide binding"/>
    <property type="evidence" value="ECO:0007669"/>
    <property type="project" value="InterPro"/>
</dbReference>
<dbReference type="Pfam" id="PF00732">
    <property type="entry name" value="GMC_oxred_N"/>
    <property type="match status" value="1"/>
</dbReference>
<dbReference type="EMBL" id="JAACJJ010000042">
    <property type="protein sequence ID" value="KAF5316717.1"/>
    <property type="molecule type" value="Genomic_DNA"/>
</dbReference>
<feature type="active site" description="Proton acceptor" evidence="15">
    <location>
        <position position="586"/>
    </location>
</feature>
<dbReference type="Proteomes" id="UP000567179">
    <property type="component" value="Unassembled WGS sequence"/>
</dbReference>
<evidence type="ECO:0000256" key="8">
    <source>
        <dbReference type="ARBA" id="ARBA00022827"/>
    </source>
</evidence>
<feature type="active site" description="Proton donor" evidence="15">
    <location>
        <position position="542"/>
    </location>
</feature>
<comment type="similarity">
    <text evidence="3">Belongs to the GMC oxidoreductase family.</text>
</comment>
<dbReference type="PANTHER" id="PTHR11552:SF147">
    <property type="entry name" value="CHOLINE DEHYDROGENASE, MITOCHONDRIAL"/>
    <property type="match status" value="1"/>
</dbReference>
<dbReference type="InterPro" id="IPR012132">
    <property type="entry name" value="GMC_OxRdtase"/>
</dbReference>
<accession>A0A8H5B6P8</accession>
<evidence type="ECO:0000256" key="15">
    <source>
        <dbReference type="PIRSR" id="PIRSR000137-1"/>
    </source>
</evidence>
<comment type="subcellular location">
    <subcellularLocation>
        <location evidence="2">Secreted</location>
    </subcellularLocation>
</comment>
<dbReference type="GO" id="GO:0005576">
    <property type="term" value="C:extracellular region"/>
    <property type="evidence" value="ECO:0007669"/>
    <property type="project" value="UniProtKB-SubCell"/>
</dbReference>
<feature type="binding site" evidence="16">
    <location>
        <begin position="587"/>
        <end position="588"/>
    </location>
    <ligand>
        <name>FAD</name>
        <dbReference type="ChEBI" id="CHEBI:57692"/>
    </ligand>
</feature>
<keyword evidence="6" id="KW-0964">Secreted</keyword>
<comment type="function">
    <text evidence="9">Catalyzes the single-oxidation or sequential double oxidation reaction of carbohydrates primarily at carbon-2 and/or carbon-3 with the concomitant reduction of the flavin. The enzyme exhibits a broad sugar substrate specificity, oxidizing different aldopyranoses to the corresponding C-1, C-2, C-3 or C-1,2, C-2,3 and C-3,4 (di)dehydro sugars with substrate-specific regioselectivity. Accepts only a narrow range of electron acceptors such as substituted benzoquinones and complexed metal ions and reacts extremely slowly with O(2) as acceptor. May play a role in the natural recycling of plant matter by oxidizing all major monosaccharides in lignocellulose and by reducing quinone compounds or reactive radical species generated during lignin depolymerization.</text>
</comment>
<evidence type="ECO:0000256" key="9">
    <source>
        <dbReference type="ARBA" id="ARBA00024699"/>
    </source>
</evidence>
<comment type="catalytic activity">
    <reaction evidence="10">
        <text>pyranose + acceptor = pyranos-2-ulose + reduced acceptor.</text>
        <dbReference type="EC" id="1.1.99.29"/>
    </reaction>
</comment>
<comment type="cofactor">
    <cofactor evidence="1 16">
        <name>FAD</name>
        <dbReference type="ChEBI" id="CHEBI:57692"/>
    </cofactor>
</comment>
<dbReference type="InterPro" id="IPR036188">
    <property type="entry name" value="FAD/NAD-bd_sf"/>
</dbReference>
<evidence type="ECO:0000313" key="21">
    <source>
        <dbReference type="Proteomes" id="UP000567179"/>
    </source>
</evidence>
<keyword evidence="21" id="KW-1185">Reference proteome</keyword>
<comment type="subunit">
    <text evidence="4">Monomer.</text>
</comment>
<dbReference type="EC" id="1.1.99.29" evidence="5"/>
<comment type="catalytic activity">
    <reaction evidence="13">
        <text>a pyranoside + acceptor = a pyranosid-3-ulose + reduced acceptor.</text>
        <dbReference type="EC" id="1.1.99.29"/>
    </reaction>
</comment>
<evidence type="ECO:0000256" key="2">
    <source>
        <dbReference type="ARBA" id="ARBA00004613"/>
    </source>
</evidence>
<dbReference type="PIRSF" id="PIRSF000137">
    <property type="entry name" value="Alcohol_oxidase"/>
    <property type="match status" value="1"/>
</dbReference>
<feature type="signal peptide" evidence="17">
    <location>
        <begin position="1"/>
        <end position="21"/>
    </location>
</feature>
<keyword evidence="8 16" id="KW-0274">FAD</keyword>
<feature type="chain" id="PRO_5034712824" description="pyranose dehydrogenase (acceptor)" evidence="17">
    <location>
        <begin position="22"/>
        <end position="606"/>
    </location>
</feature>
<dbReference type="Gene3D" id="3.50.50.60">
    <property type="entry name" value="FAD/NAD(P)-binding domain"/>
    <property type="match status" value="1"/>
</dbReference>
<dbReference type="OrthoDB" id="269227at2759"/>
<dbReference type="AlphaFoldDB" id="A0A8H5B6P8"/>
<keyword evidence="17" id="KW-0732">Signal</keyword>
<evidence type="ECO:0000256" key="16">
    <source>
        <dbReference type="PIRSR" id="PIRSR000137-2"/>
    </source>
</evidence>
<feature type="domain" description="Glucose-methanol-choline oxidoreductase C-terminal" evidence="19">
    <location>
        <begin position="460"/>
        <end position="595"/>
    </location>
</feature>